<feature type="transmembrane region" description="Helical" evidence="2">
    <location>
        <begin position="74"/>
        <end position="94"/>
    </location>
</feature>
<dbReference type="GO" id="GO:0006281">
    <property type="term" value="P:DNA repair"/>
    <property type="evidence" value="ECO:0007669"/>
    <property type="project" value="InterPro"/>
</dbReference>
<dbReference type="Gene3D" id="1.10.150.320">
    <property type="entry name" value="Photosystem II 12 kDa extrinsic protein"/>
    <property type="match status" value="1"/>
</dbReference>
<dbReference type="PANTHER" id="PTHR21180:SF32">
    <property type="entry name" value="ENDONUCLEASE_EXONUCLEASE_PHOSPHATASE FAMILY DOMAIN-CONTAINING PROTEIN 1"/>
    <property type="match status" value="1"/>
</dbReference>
<evidence type="ECO:0000259" key="3">
    <source>
        <dbReference type="SMART" id="SM00278"/>
    </source>
</evidence>
<dbReference type="GO" id="GO:0015628">
    <property type="term" value="P:protein secretion by the type II secretion system"/>
    <property type="evidence" value="ECO:0007669"/>
    <property type="project" value="TreeGrafter"/>
</dbReference>
<evidence type="ECO:0000313" key="4">
    <source>
        <dbReference type="EMBL" id="AOS62465.1"/>
    </source>
</evidence>
<dbReference type="SUPFAM" id="SSF47781">
    <property type="entry name" value="RuvA domain 2-like"/>
    <property type="match status" value="1"/>
</dbReference>
<feature type="domain" description="Helix-hairpin-helix DNA-binding motif class 1" evidence="3">
    <location>
        <begin position="252"/>
        <end position="271"/>
    </location>
</feature>
<proteinExistence type="predicted"/>
<dbReference type="Proteomes" id="UP000095210">
    <property type="component" value="Chromosome"/>
</dbReference>
<dbReference type="PANTHER" id="PTHR21180">
    <property type="entry name" value="ENDONUCLEASE/EXONUCLEASE/PHOSPHATASE FAMILY DOMAIN-CONTAINING PROTEIN 1"/>
    <property type="match status" value="1"/>
</dbReference>
<keyword evidence="2" id="KW-0472">Membrane</keyword>
<dbReference type="GO" id="GO:0015627">
    <property type="term" value="C:type II protein secretion system complex"/>
    <property type="evidence" value="ECO:0007669"/>
    <property type="project" value="TreeGrafter"/>
</dbReference>
<accession>A0AAC9HQ05</accession>
<sequence length="274" mass="27597">MPPDAGVTRAVGDGWRRRDGTGRGAPPVGGRHRSRVGDPTSVKLPTEGRLNRLVRRWVPAGIGSARLDPGRSGALALGLGAVGIALVVTVGLLWRSAPAAEPLPLVPAAATPQTSSTSVAETTTAPAELVVSVVGRVMTPGLVTLSAPARVADAVAAAGGAHPDADLDTVNLARPLADGEQIHVDAPVPPGAQSDGGVVGGGEAAATAGGGAAIDLNAASVAQLDSLPGVGPVTAQRILDWRTEHGRFDSVEDLREVDGIGPTRYERLKDLVTA</sequence>
<dbReference type="AlphaFoldDB" id="A0AAC9HQ05"/>
<dbReference type="InterPro" id="IPR003583">
    <property type="entry name" value="Hlx-hairpin-Hlx_DNA-bd_motif"/>
</dbReference>
<dbReference type="NCBIfam" id="TIGR00426">
    <property type="entry name" value="competence protein ComEA helix-hairpin-helix repeat region"/>
    <property type="match status" value="1"/>
</dbReference>
<organism evidence="4 5">
    <name type="scientific">Actinoalloteichus hymeniacidonis</name>
    <dbReference type="NCBI Taxonomy" id="340345"/>
    <lineage>
        <taxon>Bacteria</taxon>
        <taxon>Bacillati</taxon>
        <taxon>Actinomycetota</taxon>
        <taxon>Actinomycetes</taxon>
        <taxon>Pseudonocardiales</taxon>
        <taxon>Pseudonocardiaceae</taxon>
        <taxon>Actinoalloteichus</taxon>
    </lineage>
</organism>
<keyword evidence="5" id="KW-1185">Reference proteome</keyword>
<keyword evidence="2" id="KW-1133">Transmembrane helix</keyword>
<dbReference type="InterPro" id="IPR019554">
    <property type="entry name" value="Soluble_ligand-bd"/>
</dbReference>
<evidence type="ECO:0000313" key="5">
    <source>
        <dbReference type="Proteomes" id="UP000095210"/>
    </source>
</evidence>
<evidence type="ECO:0000256" key="1">
    <source>
        <dbReference type="SAM" id="MobiDB-lite"/>
    </source>
</evidence>
<dbReference type="InterPro" id="IPR010994">
    <property type="entry name" value="RuvA_2-like"/>
</dbReference>
<dbReference type="InterPro" id="IPR051675">
    <property type="entry name" value="Endo/Exo/Phosphatase_dom_1"/>
</dbReference>
<dbReference type="Pfam" id="PF12836">
    <property type="entry name" value="HHH_3"/>
    <property type="match status" value="1"/>
</dbReference>
<gene>
    <name evidence="4" type="ORF">TL08_08250</name>
</gene>
<feature type="region of interest" description="Disordered" evidence="1">
    <location>
        <begin position="1"/>
        <end position="44"/>
    </location>
</feature>
<keyword evidence="2" id="KW-0812">Transmembrane</keyword>
<dbReference type="SMART" id="SM00278">
    <property type="entry name" value="HhH1"/>
    <property type="match status" value="2"/>
</dbReference>
<dbReference type="GO" id="GO:0003677">
    <property type="term" value="F:DNA binding"/>
    <property type="evidence" value="ECO:0007669"/>
    <property type="project" value="InterPro"/>
</dbReference>
<feature type="domain" description="Helix-hairpin-helix DNA-binding motif class 1" evidence="3">
    <location>
        <begin position="222"/>
        <end position="241"/>
    </location>
</feature>
<protein>
    <submittedName>
        <fullName evidence="4">Competence protein ComEA-like protein with helix-hairpin-helix repeat region</fullName>
    </submittedName>
</protein>
<reference evidence="5" key="1">
    <citation type="submission" date="2016-03" db="EMBL/GenBank/DDBJ databases">
        <title>Complete genome sequence of the type strain Actinoalloteichus hymeniacidonis DSM 45092.</title>
        <authorList>
            <person name="Schaffert L."/>
            <person name="Albersmeier A."/>
            <person name="Winkler A."/>
            <person name="Kalinowski J."/>
            <person name="Zotchev S."/>
            <person name="Ruckert C."/>
        </authorList>
    </citation>
    <scope>NUCLEOTIDE SEQUENCE [LARGE SCALE GENOMIC DNA]</scope>
    <source>
        <strain evidence="5">HPA177(T) (DSM 45092(T))</strain>
    </source>
</reference>
<dbReference type="InterPro" id="IPR004509">
    <property type="entry name" value="Competence_ComEA_HhH"/>
</dbReference>
<dbReference type="Gene3D" id="3.10.560.10">
    <property type="entry name" value="Outer membrane lipoprotein wza domain like"/>
    <property type="match status" value="1"/>
</dbReference>
<name>A0AAC9HQ05_9PSEU</name>
<evidence type="ECO:0000256" key="2">
    <source>
        <dbReference type="SAM" id="Phobius"/>
    </source>
</evidence>
<dbReference type="Pfam" id="PF10531">
    <property type="entry name" value="SLBB"/>
    <property type="match status" value="1"/>
</dbReference>
<dbReference type="KEGG" id="ahm:TL08_08250"/>
<dbReference type="EMBL" id="CP014859">
    <property type="protein sequence ID" value="AOS62465.1"/>
    <property type="molecule type" value="Genomic_DNA"/>
</dbReference>